<dbReference type="Gene3D" id="3.30.1450.10">
    <property type="match status" value="1"/>
</dbReference>
<sequence>MPLRPVRPAPLRRVSHVLLRLTPSSPRPARRARPRAVVAALLACLPLAGCNTLSDSALAVITLVLPPYKADVVQGNVITREQLAQVKPGRSRDEVRELLGSPLLTDVFHAQRWDYVFTLRRNGVVVQQRSLVVWFEGDVVRQVDAPEVPSEREFVASIAPQGKPEAVPPKLSLTEAERAALPRVAPVAASAPAAPAFPTRRYPPLEPQ</sequence>
<dbReference type="HAMAP" id="MF_00925">
    <property type="entry name" value="OM_assembly_BamE"/>
    <property type="match status" value="1"/>
</dbReference>
<keyword evidence="8" id="KW-1185">Reference proteome</keyword>
<feature type="compositionally biased region" description="Low complexity" evidence="5">
    <location>
        <begin position="184"/>
        <end position="202"/>
    </location>
</feature>
<dbReference type="PANTHER" id="PTHR37482:SF1">
    <property type="entry name" value="OUTER MEMBRANE PROTEIN ASSEMBLY FACTOR BAME"/>
    <property type="match status" value="1"/>
</dbReference>
<comment type="subunit">
    <text evidence="4">Part of the Bam complex.</text>
</comment>
<name>A0A7C9TJF7_9BURK</name>
<organism evidence="7 8">
    <name type="scientific">Ideonella livida</name>
    <dbReference type="NCBI Taxonomy" id="2707176"/>
    <lineage>
        <taxon>Bacteria</taxon>
        <taxon>Pseudomonadati</taxon>
        <taxon>Pseudomonadota</taxon>
        <taxon>Betaproteobacteria</taxon>
        <taxon>Burkholderiales</taxon>
        <taxon>Sphaerotilaceae</taxon>
        <taxon>Ideonella</taxon>
    </lineage>
</organism>
<dbReference type="AlphaFoldDB" id="A0A7C9TJF7"/>
<evidence type="ECO:0000259" key="6">
    <source>
        <dbReference type="Pfam" id="PF04355"/>
    </source>
</evidence>
<dbReference type="GO" id="GO:0043165">
    <property type="term" value="P:Gram-negative-bacterium-type cell outer membrane assembly"/>
    <property type="evidence" value="ECO:0007669"/>
    <property type="project" value="UniProtKB-UniRule"/>
</dbReference>
<dbReference type="InterPro" id="IPR037873">
    <property type="entry name" value="BamE-like"/>
</dbReference>
<dbReference type="InterPro" id="IPR026592">
    <property type="entry name" value="BamE"/>
</dbReference>
<evidence type="ECO:0000256" key="3">
    <source>
        <dbReference type="ARBA" id="ARBA00023237"/>
    </source>
</evidence>
<dbReference type="EMBL" id="JAAGOH010000013">
    <property type="protein sequence ID" value="NDY91981.1"/>
    <property type="molecule type" value="Genomic_DNA"/>
</dbReference>
<feature type="domain" description="Outer membrane protein assembly factor BamE" evidence="6">
    <location>
        <begin position="75"/>
        <end position="140"/>
    </location>
</feature>
<evidence type="ECO:0000256" key="5">
    <source>
        <dbReference type="SAM" id="MobiDB-lite"/>
    </source>
</evidence>
<dbReference type="GO" id="GO:0051205">
    <property type="term" value="P:protein insertion into membrane"/>
    <property type="evidence" value="ECO:0007669"/>
    <property type="project" value="UniProtKB-UniRule"/>
</dbReference>
<comment type="subcellular location">
    <subcellularLocation>
        <location evidence="4">Cell outer membrane</location>
    </subcellularLocation>
</comment>
<comment type="similarity">
    <text evidence="4">Belongs to the BamE family.</text>
</comment>
<protein>
    <recommendedName>
        <fullName evidence="4">Outer membrane protein assembly factor BamE</fullName>
    </recommendedName>
</protein>
<dbReference type="GO" id="GO:1990063">
    <property type="term" value="C:Bam protein complex"/>
    <property type="evidence" value="ECO:0007669"/>
    <property type="project" value="TreeGrafter"/>
</dbReference>
<evidence type="ECO:0000256" key="1">
    <source>
        <dbReference type="ARBA" id="ARBA00022729"/>
    </source>
</evidence>
<comment type="function">
    <text evidence="4">Part of the outer membrane protein assembly complex, which is involved in assembly and insertion of beta-barrel proteins into the outer membrane.</text>
</comment>
<proteinExistence type="inferred from homology"/>
<comment type="caution">
    <text evidence="7">The sequence shown here is derived from an EMBL/GenBank/DDBJ whole genome shotgun (WGS) entry which is preliminary data.</text>
</comment>
<reference evidence="7 8" key="1">
    <citation type="submission" date="2020-02" db="EMBL/GenBank/DDBJ databases">
        <title>Ideonella bacterium strain TBM-1.</title>
        <authorList>
            <person name="Chen W.-M."/>
        </authorList>
    </citation>
    <scope>NUCLEOTIDE SEQUENCE [LARGE SCALE GENOMIC DNA]</scope>
    <source>
        <strain evidence="7 8">TBM-1</strain>
    </source>
</reference>
<dbReference type="GO" id="GO:0030674">
    <property type="term" value="F:protein-macromolecule adaptor activity"/>
    <property type="evidence" value="ECO:0007669"/>
    <property type="project" value="TreeGrafter"/>
</dbReference>
<dbReference type="PANTHER" id="PTHR37482">
    <property type="entry name" value="OUTER MEMBRANE PROTEIN ASSEMBLY FACTOR BAME"/>
    <property type="match status" value="1"/>
</dbReference>
<evidence type="ECO:0000313" key="8">
    <source>
        <dbReference type="Proteomes" id="UP000484255"/>
    </source>
</evidence>
<gene>
    <name evidence="4" type="primary">bamE</name>
    <name evidence="7" type="ORF">G3A44_12365</name>
</gene>
<dbReference type="Proteomes" id="UP000484255">
    <property type="component" value="Unassembled WGS sequence"/>
</dbReference>
<keyword evidence="3 4" id="KW-0998">Cell outer membrane</keyword>
<evidence type="ECO:0000313" key="7">
    <source>
        <dbReference type="EMBL" id="NDY91981.1"/>
    </source>
</evidence>
<evidence type="ECO:0000256" key="4">
    <source>
        <dbReference type="HAMAP-Rule" id="MF_00925"/>
    </source>
</evidence>
<keyword evidence="2 4" id="KW-0472">Membrane</keyword>
<keyword evidence="1 4" id="KW-0732">Signal</keyword>
<dbReference type="InterPro" id="IPR007450">
    <property type="entry name" value="BamE_dom"/>
</dbReference>
<feature type="region of interest" description="Disordered" evidence="5">
    <location>
        <begin position="184"/>
        <end position="208"/>
    </location>
</feature>
<accession>A0A7C9TJF7</accession>
<dbReference type="Pfam" id="PF04355">
    <property type="entry name" value="BamE"/>
    <property type="match status" value="1"/>
</dbReference>
<evidence type="ECO:0000256" key="2">
    <source>
        <dbReference type="ARBA" id="ARBA00023136"/>
    </source>
</evidence>